<feature type="domain" description="Alpha-L-arabinofuranosidase C-terminal" evidence="9">
    <location>
        <begin position="451"/>
        <end position="642"/>
    </location>
</feature>
<dbReference type="SUPFAM" id="SSF51445">
    <property type="entry name" value="(Trans)glycosidases"/>
    <property type="match status" value="1"/>
</dbReference>
<dbReference type="Gene3D" id="2.60.40.1180">
    <property type="entry name" value="Golgi alpha-mannosidase II"/>
    <property type="match status" value="1"/>
</dbReference>
<evidence type="ECO:0000256" key="6">
    <source>
        <dbReference type="ARBA" id="ARBA00022801"/>
    </source>
</evidence>
<dbReference type="Pfam" id="PF22848">
    <property type="entry name" value="ASD1_dom"/>
    <property type="match status" value="1"/>
</dbReference>
<keyword evidence="5 8" id="KW-0732">Signal</keyword>
<evidence type="ECO:0000256" key="2">
    <source>
        <dbReference type="ARBA" id="ARBA00004834"/>
    </source>
</evidence>
<dbReference type="Gene3D" id="2.60.120.260">
    <property type="entry name" value="Galactose-binding domain-like"/>
    <property type="match status" value="1"/>
</dbReference>
<dbReference type="PANTHER" id="PTHR31776">
    <property type="entry name" value="ALPHA-L-ARABINOFURANOSIDASE 1"/>
    <property type="match status" value="1"/>
</dbReference>
<dbReference type="InterPro" id="IPR051563">
    <property type="entry name" value="Glycosyl_Hydrolase_51"/>
</dbReference>
<feature type="chain" id="PRO_5047123490" description="non-reducing end alpha-L-arabinofuranosidase" evidence="8">
    <location>
        <begin position="23"/>
        <end position="651"/>
    </location>
</feature>
<feature type="signal peptide" evidence="8">
    <location>
        <begin position="1"/>
        <end position="22"/>
    </location>
</feature>
<dbReference type="Proteomes" id="UP000815677">
    <property type="component" value="Unassembled WGS sequence"/>
</dbReference>
<dbReference type="InterPro" id="IPR003305">
    <property type="entry name" value="CenC_carb-bd"/>
</dbReference>
<comment type="similarity">
    <text evidence="3">Belongs to the glycosyl hydrolase 51 family.</text>
</comment>
<evidence type="ECO:0000256" key="7">
    <source>
        <dbReference type="ARBA" id="ARBA00023180"/>
    </source>
</evidence>
<evidence type="ECO:0000256" key="8">
    <source>
        <dbReference type="SAM" id="SignalP"/>
    </source>
</evidence>
<dbReference type="PANTHER" id="PTHR31776:SF0">
    <property type="entry name" value="ALPHA-L-ARABINOFURANOSIDASE 1"/>
    <property type="match status" value="1"/>
</dbReference>
<dbReference type="InterPro" id="IPR055235">
    <property type="entry name" value="ASD1_cat"/>
</dbReference>
<evidence type="ECO:0000256" key="1">
    <source>
        <dbReference type="ARBA" id="ARBA00001462"/>
    </source>
</evidence>
<organism evidence="10 11">
    <name type="scientific">Mycena chlorophos</name>
    <name type="common">Agaric fungus</name>
    <name type="synonym">Agaricus chlorophos</name>
    <dbReference type="NCBI Taxonomy" id="658473"/>
    <lineage>
        <taxon>Eukaryota</taxon>
        <taxon>Fungi</taxon>
        <taxon>Dikarya</taxon>
        <taxon>Basidiomycota</taxon>
        <taxon>Agaricomycotina</taxon>
        <taxon>Agaricomycetes</taxon>
        <taxon>Agaricomycetidae</taxon>
        <taxon>Agaricales</taxon>
        <taxon>Marasmiineae</taxon>
        <taxon>Mycenaceae</taxon>
        <taxon>Mycena</taxon>
    </lineage>
</organism>
<reference evidence="10" key="1">
    <citation type="submission" date="2014-09" db="EMBL/GenBank/DDBJ databases">
        <title>Genome sequence of the luminous mushroom Mycena chlorophos for searching fungal bioluminescence genes.</title>
        <authorList>
            <person name="Tanaka Y."/>
            <person name="Kasuga D."/>
            <person name="Oba Y."/>
            <person name="Hase S."/>
            <person name="Sato K."/>
            <person name="Oba Y."/>
            <person name="Sakakibara Y."/>
        </authorList>
    </citation>
    <scope>NUCLEOTIDE SEQUENCE</scope>
</reference>
<evidence type="ECO:0000256" key="4">
    <source>
        <dbReference type="ARBA" id="ARBA00012670"/>
    </source>
</evidence>
<keyword evidence="11" id="KW-1185">Reference proteome</keyword>
<dbReference type="SMART" id="SM00813">
    <property type="entry name" value="Alpha-L-AF_C"/>
    <property type="match status" value="1"/>
</dbReference>
<dbReference type="InterPro" id="IPR017853">
    <property type="entry name" value="GH"/>
</dbReference>
<dbReference type="InterPro" id="IPR013780">
    <property type="entry name" value="Glyco_hydro_b"/>
</dbReference>
<evidence type="ECO:0000256" key="5">
    <source>
        <dbReference type="ARBA" id="ARBA00022729"/>
    </source>
</evidence>
<dbReference type="Pfam" id="PF06964">
    <property type="entry name" value="Alpha-L-AF_C"/>
    <property type="match status" value="1"/>
</dbReference>
<protein>
    <recommendedName>
        <fullName evidence="4">non-reducing end alpha-L-arabinofuranosidase</fullName>
        <ecNumber evidence="4">3.2.1.55</ecNumber>
    </recommendedName>
</protein>
<keyword evidence="6" id="KW-0378">Hydrolase</keyword>
<name>A0ABQ0LG17_MYCCL</name>
<dbReference type="EC" id="3.2.1.55" evidence="4"/>
<gene>
    <name evidence="10" type="ORF">MCHLO_06788</name>
</gene>
<comment type="pathway">
    <text evidence="2">Glycan metabolism; L-arabinan degradation.</text>
</comment>
<comment type="catalytic activity">
    <reaction evidence="1">
        <text>Hydrolysis of terminal non-reducing alpha-L-arabinofuranoside residues in alpha-L-arabinosides.</text>
        <dbReference type="EC" id="3.2.1.55"/>
    </reaction>
</comment>
<dbReference type="Pfam" id="PF02018">
    <property type="entry name" value="CBM_4_9"/>
    <property type="match status" value="1"/>
</dbReference>
<evidence type="ECO:0000313" key="10">
    <source>
        <dbReference type="EMBL" id="GAT49477.1"/>
    </source>
</evidence>
<evidence type="ECO:0000313" key="11">
    <source>
        <dbReference type="Proteomes" id="UP000815677"/>
    </source>
</evidence>
<evidence type="ECO:0000256" key="3">
    <source>
        <dbReference type="ARBA" id="ARBA00007186"/>
    </source>
</evidence>
<keyword evidence="7" id="KW-0325">Glycoprotein</keyword>
<accession>A0ABQ0LG17</accession>
<proteinExistence type="inferred from homology"/>
<dbReference type="Gene3D" id="3.20.20.80">
    <property type="entry name" value="Glycosidases"/>
    <property type="match status" value="1"/>
</dbReference>
<evidence type="ECO:0000259" key="9">
    <source>
        <dbReference type="SMART" id="SM00813"/>
    </source>
</evidence>
<dbReference type="EMBL" id="DF845521">
    <property type="protein sequence ID" value="GAT49477.1"/>
    <property type="molecule type" value="Genomic_DNA"/>
</dbReference>
<sequence length="651" mass="69148">MSSFLSAAIVAQLLQVAVPALAATTVTVSATASHAIPSTLWGMMFEDISHSGDGGLYAELIQNRAFQQVAPDTAAALDPWVPLGDSQISVVADSVPLSSALPNSLALTVPAASATEIGFANPGYFGIGLVKGTAYSASLNYRVAAGAISKQASLTISLLDQNNKTLAAFTTPLRASGKWTEVTASLVPSHTPPSNNNSFAVTVTNARGAESQVNFALLSLFPPTFKGRANGMRPDIAETLAANKPAFWRFPGGNNLEGQTVATRWQWNNTVGPLKDRPGRVGDWGYVNTDGLGLLEYLHWCEDLDMEPYMAVWDGYTLGGTNITGAALDPYIAQAIDQINFVIGDPATSAPAALRASLGHPEPFTLHYVEIGNEDFFDDETVANRWNTIVTNLSATFPQLTFMATSLSSGPVLTPTPKVYDVHVYSSPTFFATNSFLYDSVERNGTHYFEGEYAAISTNDSNLFGTPAEGRLLFPTVASAVGEAAFMTGFERNADIVFSASYAPLLGSVNDSQWTPNLVGFDASNVYKSTSYYVQNLFANNKGDEYLPSTLPSNSSTATLLWSVTRSTANKEVIIKISNNAATTEEMKFVLPFKDVSSTGSATVLTGPATASNTPDAPDAIVPVTSRIKTGTTFEYTAPAVSFSVLVVSAH</sequence>
<dbReference type="InterPro" id="IPR010720">
    <property type="entry name" value="Alpha-L-AF_C"/>
</dbReference>